<dbReference type="STRING" id="1392877.SAMN05216221_3740"/>
<feature type="transmembrane region" description="Helical" evidence="1">
    <location>
        <begin position="21"/>
        <end position="42"/>
    </location>
</feature>
<dbReference type="AlphaFoldDB" id="A0A1H1YC68"/>
<gene>
    <name evidence="2" type="ORF">SAMN05216221_3740</name>
</gene>
<evidence type="ECO:0000313" key="2">
    <source>
        <dbReference type="EMBL" id="SDT19040.1"/>
    </source>
</evidence>
<dbReference type="RefSeq" id="WP_090351245.1">
    <property type="nucleotide sequence ID" value="NZ_LT629751.1"/>
</dbReference>
<dbReference type="Proteomes" id="UP000243359">
    <property type="component" value="Chromosome I"/>
</dbReference>
<proteinExistence type="predicted"/>
<accession>A0A1H1YC68</accession>
<reference evidence="3" key="1">
    <citation type="submission" date="2016-10" db="EMBL/GenBank/DDBJ databases">
        <authorList>
            <person name="Varghese N."/>
            <person name="Submissions S."/>
        </authorList>
    </citation>
    <scope>NUCLEOTIDE SEQUENCE [LARGE SCALE GENOMIC DNA]</scope>
    <source>
        <strain evidence="3">KCTC 32247</strain>
    </source>
</reference>
<protein>
    <submittedName>
        <fullName evidence="2">Uncharacterized protein</fullName>
    </submittedName>
</protein>
<keyword evidence="3" id="KW-1185">Reference proteome</keyword>
<keyword evidence="1" id="KW-0472">Membrane</keyword>
<evidence type="ECO:0000256" key="1">
    <source>
        <dbReference type="SAM" id="Phobius"/>
    </source>
</evidence>
<evidence type="ECO:0000313" key="3">
    <source>
        <dbReference type="Proteomes" id="UP000243359"/>
    </source>
</evidence>
<dbReference type="EMBL" id="LT629751">
    <property type="protein sequence ID" value="SDT19040.1"/>
    <property type="molecule type" value="Genomic_DNA"/>
</dbReference>
<keyword evidence="1" id="KW-0812">Transmembrane</keyword>
<keyword evidence="1" id="KW-1133">Transmembrane helix</keyword>
<organism evidence="2 3">
    <name type="scientific">Pseudomonas oryzae</name>
    <dbReference type="NCBI Taxonomy" id="1392877"/>
    <lineage>
        <taxon>Bacteria</taxon>
        <taxon>Pseudomonadati</taxon>
        <taxon>Pseudomonadota</taxon>
        <taxon>Gammaproteobacteria</taxon>
        <taxon>Pseudomonadales</taxon>
        <taxon>Pseudomonadaceae</taxon>
        <taxon>Pseudomonas</taxon>
    </lineage>
</organism>
<sequence>MSLTTLNLSPLRLAATLRRRAVFVAAWLNPFLNAILAFWALFHCRHARPPASRRRFIATH</sequence>
<name>A0A1H1YC68_9PSED</name>